<organism evidence="2 3">
    <name type="scientific">Cloacimonas acidaminovorans (strain Evry)</name>
    <dbReference type="NCBI Taxonomy" id="459349"/>
    <lineage>
        <taxon>Bacteria</taxon>
        <taxon>Pseudomonadati</taxon>
        <taxon>Candidatus Cloacimonadota</taxon>
        <taxon>Candidatus Cloacimonadia</taxon>
        <taxon>Candidatus Cloacimonadales</taxon>
        <taxon>Candidatus Cloacimonadaceae</taxon>
        <taxon>Candidatus Cloacimonas</taxon>
    </lineage>
</organism>
<dbReference type="InterPro" id="IPR006860">
    <property type="entry name" value="FecR"/>
</dbReference>
<dbReference type="STRING" id="459349.CLOAM1341"/>
<dbReference type="HOGENOM" id="CLU_1458869_0_0_0"/>
<dbReference type="EMBL" id="CU466930">
    <property type="protein sequence ID" value="CAO81197.1"/>
    <property type="molecule type" value="Genomic_DNA"/>
</dbReference>
<proteinExistence type="predicted"/>
<dbReference type="Gene3D" id="2.60.120.1440">
    <property type="match status" value="1"/>
</dbReference>
<evidence type="ECO:0000313" key="3">
    <source>
        <dbReference type="Proteomes" id="UP000002019"/>
    </source>
</evidence>
<dbReference type="PANTHER" id="PTHR38731">
    <property type="entry name" value="LIPL45-RELATED LIPOPROTEIN-RELATED"/>
    <property type="match status" value="1"/>
</dbReference>
<feature type="domain" description="FecR protein" evidence="1">
    <location>
        <begin position="14"/>
        <end position="111"/>
    </location>
</feature>
<dbReference type="eggNOG" id="COG3712">
    <property type="taxonomic scope" value="Bacteria"/>
</dbReference>
<name>B0VJ05_CLOAI</name>
<dbReference type="AlphaFoldDB" id="B0VJ05"/>
<sequence length="185" mass="20518">MIKHKTGDFLQNNDEIRTGGESFAAYKYIDGSATVKVFSHSIVQVYASAKDKKLAKTVKLNQGSVFSQIKSDSGPFSVQTPTTVASVKGTGFMAKFDEQEQTKFIVTEGELELKILDKTETQSVAAGNTAIIQADGSFEIRPSTEEDIQEIELTELESMQEKEIRKMRIPVVAPNGQTRYIDITW</sequence>
<dbReference type="Proteomes" id="UP000002019">
    <property type="component" value="Chromosome"/>
</dbReference>
<protein>
    <recommendedName>
        <fullName evidence="1">FecR protein domain-containing protein</fullName>
    </recommendedName>
</protein>
<reference evidence="2 3" key="1">
    <citation type="journal article" date="2008" name="J. Bacteriol.">
        <title>'Candidatus Cloacamonas acidaminovorans': genome sequence reconstruction provides a first glimpse of a new bacterial division.</title>
        <authorList>
            <person name="Pelletier E."/>
            <person name="Kreimeyer A."/>
            <person name="Bocs S."/>
            <person name="Rouy Z."/>
            <person name="Gyapay G."/>
            <person name="Chouari R."/>
            <person name="Riviere D."/>
            <person name="Ganesan A."/>
            <person name="Daegelen P."/>
            <person name="Sghir A."/>
            <person name="Cohen G.N."/>
            <person name="Medigue C."/>
            <person name="Weissenbach J."/>
            <person name="Le Paslier D."/>
        </authorList>
    </citation>
    <scope>NUCLEOTIDE SEQUENCE [LARGE SCALE GENOMIC DNA]</scope>
    <source>
        <strain evidence="3">Evry</strain>
    </source>
</reference>
<dbReference type="KEGG" id="caci:CLOAM1341"/>
<accession>B0VJ05</accession>
<keyword evidence="3" id="KW-1185">Reference proteome</keyword>
<evidence type="ECO:0000259" key="1">
    <source>
        <dbReference type="Pfam" id="PF04773"/>
    </source>
</evidence>
<dbReference type="Pfam" id="PF04773">
    <property type="entry name" value="FecR"/>
    <property type="match status" value="1"/>
</dbReference>
<evidence type="ECO:0000313" key="2">
    <source>
        <dbReference type="EMBL" id="CAO81197.1"/>
    </source>
</evidence>
<gene>
    <name evidence="2" type="ordered locus">CLOAM1341</name>
</gene>